<dbReference type="Pfam" id="PF18759">
    <property type="entry name" value="Plavaka"/>
    <property type="match status" value="1"/>
</dbReference>
<feature type="region of interest" description="Disordered" evidence="1">
    <location>
        <begin position="1"/>
        <end position="42"/>
    </location>
</feature>
<comment type="caution">
    <text evidence="2">The sequence shown here is derived from an EMBL/GenBank/DDBJ whole genome shotgun (WGS) entry which is preliminary data.</text>
</comment>
<sequence>MNNVPEASDDEMDVDMPLPLPEVDPQEDPELEAPDPDACPPRRRATIEEVEDEDAPGHIFAKSFPSIKQAGATFGDAPTTFEAIRDDQILRGSEVLGPFESEDEWELAKWLIKNVGHNQADLFLKLPIIQQRVDPTFTTKDKFLGAIDSLPGGVGWNLHNIHLKGDIVNEDGDFLTEDLELWWRDPVECIRELMGNPIFRDVMRFTPEQLFEDSGGKEKIVDEMWTAGWWWKIQELLPEGATIAPIILSSDKTRLSQFWGDKSAWPVYLTIGNISKDVRREASSHATVLVGYLPVGKFGCFSDKAKQFERYRTFHHCMGIMTNSLVEAGKSGVDMACADGKARWVWPILAAYVADYPEQCLVACCMENRCPICKVHPERRGSHEDSPLRSERETLELLGKQHTNQCTAEEKTKFTEQGIRPIFPPFWARLPFTSIFQAFTPDLLHQLHKGVFKDHLVKWCTNLMGEKEIDARFKSMTAHPGLRHFKNGISSVSQWTGTEHKAMERVFIGIVAGAIPDARVTQAIRSITDFIFLLSLQSHTSSTLAALSEAFDGFHTYKDVFLELEARNPAHFNIPKIHAMKHYVSLIQVFGSADGFNTESPERLHIDYAKNAYRASSKKDYTIQMTHWLRRQEAVDRFTHYLDWIKNGEFQPDKDFRQRVQLQATELYANRDHTTLVPSISAPPPVPTYQIAKHHAPEVRGVLATTITINHHATQFLAAVGDFLRLRGSPITPLPCDGFNLFKRLTLTLPIIPQASPKDLANIVHATPPVAPRARTHGEPAHLDFALIRTGERNDKTKGTALEGLRIAHVRVLFALPSVYRVQTPHPLAYVEWFTPFNTVDPITGLYTVKPSTRNRHVYGEIISIDRIVRNCHLLPKFGRRKDTSWTTENVVNRCKVFYVSPYSDAHMFSLLKLRRRIHPC</sequence>
<proteinExistence type="predicted"/>
<accession>A0A369JT09</accession>
<name>A0A369JT09_HYPMA</name>
<gene>
    <name evidence="2" type="ORF">Hypma_008517</name>
</gene>
<feature type="compositionally biased region" description="Acidic residues" evidence="1">
    <location>
        <begin position="24"/>
        <end position="35"/>
    </location>
</feature>
<dbReference type="EMBL" id="LUEZ02000044">
    <property type="protein sequence ID" value="RDB24482.1"/>
    <property type="molecule type" value="Genomic_DNA"/>
</dbReference>
<evidence type="ECO:0000256" key="1">
    <source>
        <dbReference type="SAM" id="MobiDB-lite"/>
    </source>
</evidence>
<dbReference type="AlphaFoldDB" id="A0A369JT09"/>
<organism evidence="2 3">
    <name type="scientific">Hypsizygus marmoreus</name>
    <name type="common">White beech mushroom</name>
    <name type="synonym">Agaricus marmoreus</name>
    <dbReference type="NCBI Taxonomy" id="39966"/>
    <lineage>
        <taxon>Eukaryota</taxon>
        <taxon>Fungi</taxon>
        <taxon>Dikarya</taxon>
        <taxon>Basidiomycota</taxon>
        <taxon>Agaricomycotina</taxon>
        <taxon>Agaricomycetes</taxon>
        <taxon>Agaricomycetidae</taxon>
        <taxon>Agaricales</taxon>
        <taxon>Tricholomatineae</taxon>
        <taxon>Lyophyllaceae</taxon>
        <taxon>Hypsizygus</taxon>
    </lineage>
</organism>
<dbReference type="InParanoid" id="A0A369JT09"/>
<protein>
    <submittedName>
        <fullName evidence="2">Uncharacterized protein</fullName>
    </submittedName>
</protein>
<evidence type="ECO:0000313" key="3">
    <source>
        <dbReference type="Proteomes" id="UP000076154"/>
    </source>
</evidence>
<keyword evidence="3" id="KW-1185">Reference proteome</keyword>
<dbReference type="OrthoDB" id="2418900at2759"/>
<dbReference type="Proteomes" id="UP000076154">
    <property type="component" value="Unassembled WGS sequence"/>
</dbReference>
<evidence type="ECO:0000313" key="2">
    <source>
        <dbReference type="EMBL" id="RDB24482.1"/>
    </source>
</evidence>
<dbReference type="InterPro" id="IPR041078">
    <property type="entry name" value="Plavaka"/>
</dbReference>
<reference evidence="2" key="1">
    <citation type="submission" date="2018-04" db="EMBL/GenBank/DDBJ databases">
        <title>Whole genome sequencing of Hypsizygus marmoreus.</title>
        <authorList>
            <person name="Choi I.-G."/>
            <person name="Min B."/>
            <person name="Kim J.-G."/>
            <person name="Kim S."/>
            <person name="Oh Y.-L."/>
            <person name="Kong W.-S."/>
            <person name="Park H."/>
            <person name="Jeong J."/>
            <person name="Song E.-S."/>
        </authorList>
    </citation>
    <scope>NUCLEOTIDE SEQUENCE [LARGE SCALE GENOMIC DNA]</scope>
    <source>
        <strain evidence="2">51987-8</strain>
    </source>
</reference>